<evidence type="ECO:0000313" key="6">
    <source>
        <dbReference type="EMBL" id="KAE9608658.1"/>
    </source>
</evidence>
<dbReference type="EC" id="2.4.1.-" evidence="5"/>
<dbReference type="InterPro" id="IPR002213">
    <property type="entry name" value="UDP_glucos_trans"/>
</dbReference>
<organism evidence="6 7">
    <name type="scientific">Lupinus albus</name>
    <name type="common">White lupine</name>
    <name type="synonym">Lupinus termis</name>
    <dbReference type="NCBI Taxonomy" id="3870"/>
    <lineage>
        <taxon>Eukaryota</taxon>
        <taxon>Viridiplantae</taxon>
        <taxon>Streptophyta</taxon>
        <taxon>Embryophyta</taxon>
        <taxon>Tracheophyta</taxon>
        <taxon>Spermatophyta</taxon>
        <taxon>Magnoliopsida</taxon>
        <taxon>eudicotyledons</taxon>
        <taxon>Gunneridae</taxon>
        <taxon>Pentapetalae</taxon>
        <taxon>rosids</taxon>
        <taxon>fabids</taxon>
        <taxon>Fabales</taxon>
        <taxon>Fabaceae</taxon>
        <taxon>Papilionoideae</taxon>
        <taxon>50 kb inversion clade</taxon>
        <taxon>genistoids sensu lato</taxon>
        <taxon>core genistoids</taxon>
        <taxon>Genisteae</taxon>
        <taxon>Lupinus</taxon>
    </lineage>
</organism>
<dbReference type="FunFam" id="3.40.50.2000:FF:000063">
    <property type="entry name" value="Glycosyltransferase"/>
    <property type="match status" value="1"/>
</dbReference>
<sequence length="476" mass="53371">MREMEELKQKMEKSKSLRIYFLPFFAQGHLIPLVHLARLVASQGQNVTIITTPSNAKLFQNIIEDDKLSGHHIHVHIIKFPSTQLGLPAAVENLVSATDNQTAGKIVMAAYLIQPELEAFLKNNPPDIFIPDIMFTWTGASAKSLGIPRLVFNPISIFDVCMIHAIKTHPEAFDDYSDGYYNIPGLPHPLTLPIKPSPGFARITESLLDGEKDSYGVIVNSFADLDVEYTQYYESLTGRKVWHIGPTSLMVEKNRVVYENQEHECLTWLNSKEKNSVLYICFGSQHRLSDDQLLEMANGLEASGHQFLWVVKNEEKLFHFEEKMKEEDKGMLIKGWAPQPLILNHPAVGGFLTHCGWNSVVEAISSGVPMITMPGNGDQYYNEKLVTEVHGFGVEVGAAEWSLSPFDAKKKVVSKELIEKAVKRLMDDGEEGLKIRRKAKEMKDKAWKAAQEGGSSHENLTALINHLRNLLPNGAT</sequence>
<dbReference type="EMBL" id="WOCE01000008">
    <property type="protein sequence ID" value="KAE9608658.1"/>
    <property type="molecule type" value="Genomic_DNA"/>
</dbReference>
<dbReference type="OrthoDB" id="5835829at2759"/>
<dbReference type="Proteomes" id="UP000447434">
    <property type="component" value="Chromosome 8"/>
</dbReference>
<protein>
    <recommendedName>
        <fullName evidence="5">Glycosyltransferase</fullName>
        <ecNumber evidence="5">2.4.1.-</ecNumber>
    </recommendedName>
</protein>
<dbReference type="GO" id="GO:0035251">
    <property type="term" value="F:UDP-glucosyltransferase activity"/>
    <property type="evidence" value="ECO:0007669"/>
    <property type="project" value="TreeGrafter"/>
</dbReference>
<dbReference type="InterPro" id="IPR035595">
    <property type="entry name" value="UDP_glycos_trans_CS"/>
</dbReference>
<name>A0A6A4Q478_LUPAL</name>
<keyword evidence="3 4" id="KW-0808">Transferase</keyword>
<comment type="similarity">
    <text evidence="1 4">Belongs to the UDP-glycosyltransferase family.</text>
</comment>
<proteinExistence type="inferred from homology"/>
<evidence type="ECO:0000313" key="7">
    <source>
        <dbReference type="Proteomes" id="UP000447434"/>
    </source>
</evidence>
<comment type="caution">
    <text evidence="6">The sequence shown here is derived from an EMBL/GenBank/DDBJ whole genome shotgun (WGS) entry which is preliminary data.</text>
</comment>
<evidence type="ECO:0000256" key="4">
    <source>
        <dbReference type="RuleBase" id="RU003718"/>
    </source>
</evidence>
<dbReference type="SUPFAM" id="SSF53756">
    <property type="entry name" value="UDP-Glycosyltransferase/glycogen phosphorylase"/>
    <property type="match status" value="1"/>
</dbReference>
<dbReference type="AlphaFoldDB" id="A0A6A4Q478"/>
<evidence type="ECO:0000256" key="2">
    <source>
        <dbReference type="ARBA" id="ARBA00022676"/>
    </source>
</evidence>
<gene>
    <name evidence="6" type="ORF">Lalb_Chr08g0238021</name>
</gene>
<evidence type="ECO:0000256" key="3">
    <source>
        <dbReference type="ARBA" id="ARBA00022679"/>
    </source>
</evidence>
<evidence type="ECO:0000256" key="5">
    <source>
        <dbReference type="RuleBase" id="RU362057"/>
    </source>
</evidence>
<evidence type="ECO:0000256" key="1">
    <source>
        <dbReference type="ARBA" id="ARBA00009995"/>
    </source>
</evidence>
<accession>A0A6A4Q478</accession>
<reference evidence="7" key="1">
    <citation type="journal article" date="2020" name="Nat. Commun.">
        <title>Genome sequence of the cluster root forming white lupin.</title>
        <authorList>
            <person name="Hufnagel B."/>
            <person name="Marques A."/>
            <person name="Soriano A."/>
            <person name="Marques L."/>
            <person name="Divol F."/>
            <person name="Doumas P."/>
            <person name="Sallet E."/>
            <person name="Mancinotti D."/>
            <person name="Carrere S."/>
            <person name="Marande W."/>
            <person name="Arribat S."/>
            <person name="Keller J."/>
            <person name="Huneau C."/>
            <person name="Blein T."/>
            <person name="Aime D."/>
            <person name="Laguerre M."/>
            <person name="Taylor J."/>
            <person name="Schubert V."/>
            <person name="Nelson M."/>
            <person name="Geu-Flores F."/>
            <person name="Crespi M."/>
            <person name="Gallardo-Guerrero K."/>
            <person name="Delaux P.-M."/>
            <person name="Salse J."/>
            <person name="Berges H."/>
            <person name="Guyot R."/>
            <person name="Gouzy J."/>
            <person name="Peret B."/>
        </authorList>
    </citation>
    <scope>NUCLEOTIDE SEQUENCE [LARGE SCALE GENOMIC DNA]</scope>
    <source>
        <strain evidence="7">cv. Amiga</strain>
    </source>
</reference>
<dbReference type="PROSITE" id="PS00375">
    <property type="entry name" value="UDPGT"/>
    <property type="match status" value="1"/>
</dbReference>
<dbReference type="PANTHER" id="PTHR48047">
    <property type="entry name" value="GLYCOSYLTRANSFERASE"/>
    <property type="match status" value="1"/>
</dbReference>
<dbReference type="PANTHER" id="PTHR48047:SF182">
    <property type="entry name" value="GLYCOSYLTRANSFERASE"/>
    <property type="match status" value="1"/>
</dbReference>
<keyword evidence="2 4" id="KW-0328">Glycosyltransferase</keyword>
<dbReference type="Gene3D" id="3.40.50.2000">
    <property type="entry name" value="Glycogen Phosphorylase B"/>
    <property type="match status" value="2"/>
</dbReference>
<keyword evidence="7" id="KW-1185">Reference proteome</keyword>
<dbReference type="CDD" id="cd03784">
    <property type="entry name" value="GT1_Gtf-like"/>
    <property type="match status" value="1"/>
</dbReference>
<dbReference type="Pfam" id="PF00201">
    <property type="entry name" value="UDPGT"/>
    <property type="match status" value="1"/>
</dbReference>